<dbReference type="GO" id="GO:0009253">
    <property type="term" value="P:peptidoglycan catabolic process"/>
    <property type="evidence" value="ECO:0007669"/>
    <property type="project" value="InterPro"/>
</dbReference>
<dbReference type="InParanoid" id="A0A545AHM0"/>
<dbReference type="CDD" id="cd06583">
    <property type="entry name" value="PGRP"/>
    <property type="match status" value="1"/>
</dbReference>
<reference evidence="4 5" key="1">
    <citation type="submission" date="2019-07" db="EMBL/GenBank/DDBJ databases">
        <title>Cryptosporangium phraense sp. nov., isolated from plant litter.</title>
        <authorList>
            <person name="Suriyachadkun C."/>
        </authorList>
    </citation>
    <scope>NUCLEOTIDE SEQUENCE [LARGE SCALE GENOMIC DNA]</scope>
    <source>
        <strain evidence="4 5">A-T 5661</strain>
    </source>
</reference>
<feature type="chain" id="PRO_5039458254" description="Peptidoglycan recognition protein family domain-containing protein" evidence="2">
    <location>
        <begin position="31"/>
        <end position="379"/>
    </location>
</feature>
<name>A0A545AHM0_9ACTN</name>
<dbReference type="Gene3D" id="3.40.80.10">
    <property type="entry name" value="Peptidoglycan recognition protein-like"/>
    <property type="match status" value="1"/>
</dbReference>
<evidence type="ECO:0000256" key="2">
    <source>
        <dbReference type="SAM" id="SignalP"/>
    </source>
</evidence>
<evidence type="ECO:0000313" key="4">
    <source>
        <dbReference type="EMBL" id="TQS40823.1"/>
    </source>
</evidence>
<dbReference type="InterPro" id="IPR006619">
    <property type="entry name" value="PGRP_domain_met/bac"/>
</dbReference>
<evidence type="ECO:0000313" key="5">
    <source>
        <dbReference type="Proteomes" id="UP000317982"/>
    </source>
</evidence>
<dbReference type="InterPro" id="IPR015510">
    <property type="entry name" value="PGRP"/>
</dbReference>
<dbReference type="Proteomes" id="UP000317982">
    <property type="component" value="Unassembled WGS sequence"/>
</dbReference>
<sequence length="379" mass="40167">MRHHRKTLAGVIAATAALAGGALAPGPATAALAAGASAPGRATAATTPTTQKDTTSTTLSLHGTTQLHATSENVDFAAVGVSWRHDPQLTDVHIKVRVKKKNHWSKWTTTEFHGRAKRAGRAGPGLIWTGDATAVETVLTSPNNRLPTDVTADLINPGTTTALFPKMARQPASLGNGVVRIFGRAAWGASPAYLRTTPRYAPRVRAVVVHHTATTNNYDADDVPRILRSIYYYMSVTERYGDIGYNALIDKYGRIWEGRAGGLDRPTIGMHAGGFNTGTAGVALIGDYDHTPVSAAAREALARFAAYKLGTSGTDPRATQTLDVGPSTRYRQRTAVRVPAIVPHQATSTTACPGERLDVLPAVRARADALVDQYHLGGA</sequence>
<organism evidence="4 5">
    <name type="scientific">Cryptosporangium phraense</name>
    <dbReference type="NCBI Taxonomy" id="2593070"/>
    <lineage>
        <taxon>Bacteria</taxon>
        <taxon>Bacillati</taxon>
        <taxon>Actinomycetota</taxon>
        <taxon>Actinomycetes</taxon>
        <taxon>Cryptosporangiales</taxon>
        <taxon>Cryptosporangiaceae</taxon>
        <taxon>Cryptosporangium</taxon>
    </lineage>
</organism>
<comment type="similarity">
    <text evidence="1">Belongs to the N-acetylmuramoyl-L-alanine amidase 2 family.</text>
</comment>
<accession>A0A545AHM0</accession>
<evidence type="ECO:0000256" key="1">
    <source>
        <dbReference type="ARBA" id="ARBA00007553"/>
    </source>
</evidence>
<dbReference type="EMBL" id="VIRS01000033">
    <property type="protein sequence ID" value="TQS40823.1"/>
    <property type="molecule type" value="Genomic_DNA"/>
</dbReference>
<protein>
    <recommendedName>
        <fullName evidence="3">Peptidoglycan recognition protein family domain-containing protein</fullName>
    </recommendedName>
</protein>
<dbReference type="GO" id="GO:0008270">
    <property type="term" value="F:zinc ion binding"/>
    <property type="evidence" value="ECO:0007669"/>
    <property type="project" value="InterPro"/>
</dbReference>
<comment type="caution">
    <text evidence="4">The sequence shown here is derived from an EMBL/GenBank/DDBJ whole genome shotgun (WGS) entry which is preliminary data.</text>
</comment>
<dbReference type="AlphaFoldDB" id="A0A545AHM0"/>
<feature type="domain" description="Peptidoglycan recognition protein family" evidence="3">
    <location>
        <begin position="179"/>
        <end position="329"/>
    </location>
</feature>
<feature type="signal peptide" evidence="2">
    <location>
        <begin position="1"/>
        <end position="30"/>
    </location>
</feature>
<dbReference type="SMART" id="SM00701">
    <property type="entry name" value="PGRP"/>
    <property type="match status" value="1"/>
</dbReference>
<dbReference type="InterPro" id="IPR036505">
    <property type="entry name" value="Amidase/PGRP_sf"/>
</dbReference>
<dbReference type="PANTHER" id="PTHR11022">
    <property type="entry name" value="PEPTIDOGLYCAN RECOGNITION PROTEIN"/>
    <property type="match status" value="1"/>
</dbReference>
<dbReference type="OrthoDB" id="514320at2"/>
<evidence type="ECO:0000259" key="3">
    <source>
        <dbReference type="SMART" id="SM00701"/>
    </source>
</evidence>
<dbReference type="Pfam" id="PF01510">
    <property type="entry name" value="Amidase_2"/>
    <property type="match status" value="1"/>
</dbReference>
<keyword evidence="2" id="KW-0732">Signal</keyword>
<dbReference type="PANTHER" id="PTHR11022:SF41">
    <property type="entry name" value="PEPTIDOGLYCAN-RECOGNITION PROTEIN LC-RELATED"/>
    <property type="match status" value="1"/>
</dbReference>
<dbReference type="SUPFAM" id="SSF55846">
    <property type="entry name" value="N-acetylmuramoyl-L-alanine amidase-like"/>
    <property type="match status" value="1"/>
</dbReference>
<proteinExistence type="inferred from homology"/>
<gene>
    <name evidence="4" type="ORF">FL583_32570</name>
</gene>
<dbReference type="GO" id="GO:0008745">
    <property type="term" value="F:N-acetylmuramoyl-L-alanine amidase activity"/>
    <property type="evidence" value="ECO:0007669"/>
    <property type="project" value="InterPro"/>
</dbReference>
<dbReference type="InterPro" id="IPR002502">
    <property type="entry name" value="Amidase_domain"/>
</dbReference>
<keyword evidence="5" id="KW-1185">Reference proteome</keyword>